<protein>
    <submittedName>
        <fullName evidence="1">Uncharacterized protein</fullName>
    </submittedName>
</protein>
<dbReference type="KEGG" id="lamb:KBB96_04510"/>
<accession>A0A975J176</accession>
<dbReference type="Proteomes" id="UP000676169">
    <property type="component" value="Chromosome"/>
</dbReference>
<evidence type="ECO:0000313" key="1">
    <source>
        <dbReference type="EMBL" id="QUE52156.1"/>
    </source>
</evidence>
<organism evidence="1 2">
    <name type="scientific">Luteolibacter ambystomatis</name>
    <dbReference type="NCBI Taxonomy" id="2824561"/>
    <lineage>
        <taxon>Bacteria</taxon>
        <taxon>Pseudomonadati</taxon>
        <taxon>Verrucomicrobiota</taxon>
        <taxon>Verrucomicrobiia</taxon>
        <taxon>Verrucomicrobiales</taxon>
        <taxon>Verrucomicrobiaceae</taxon>
        <taxon>Luteolibacter</taxon>
    </lineage>
</organism>
<gene>
    <name evidence="1" type="ORF">KBB96_04510</name>
</gene>
<dbReference type="EMBL" id="CP073100">
    <property type="protein sequence ID" value="QUE52156.1"/>
    <property type="molecule type" value="Genomic_DNA"/>
</dbReference>
<dbReference type="RefSeq" id="WP_211632788.1">
    <property type="nucleotide sequence ID" value="NZ_CP073100.1"/>
</dbReference>
<sequence>MLPTPYSIWNPEWPPTLHEVFRDFGHAAFTAQMLEGSLVAILLALEIAGKIEIKKPNPKAELESEIYLSSKTMGSLFAELKKCGVAVEITELIQDSLEARNYLMHGFFSWNAENLQTDAGRRLVREELQQLRFRIGRVEMAFSQIREQVFEKFLGLPPEILREIYDRRKSKQNPDLGQ</sequence>
<keyword evidence="2" id="KW-1185">Reference proteome</keyword>
<evidence type="ECO:0000313" key="2">
    <source>
        <dbReference type="Proteomes" id="UP000676169"/>
    </source>
</evidence>
<proteinExistence type="predicted"/>
<reference evidence="1" key="1">
    <citation type="submission" date="2021-04" db="EMBL/GenBank/DDBJ databases">
        <title>Luteolibacter sp. 32A isolated from the skin of an Anderson's salamander (Ambystoma andersonii).</title>
        <authorList>
            <person name="Spergser J."/>
            <person name="Busse H.-J."/>
        </authorList>
    </citation>
    <scope>NUCLEOTIDE SEQUENCE</scope>
    <source>
        <strain evidence="1">32A</strain>
    </source>
</reference>
<dbReference type="AlphaFoldDB" id="A0A975J176"/>
<name>A0A975J176_9BACT</name>